<keyword evidence="2" id="KW-0812">Transmembrane</keyword>
<dbReference type="HOGENOM" id="CLU_052471_1_1_4"/>
<feature type="transmembrane region" description="Helical" evidence="2">
    <location>
        <begin position="37"/>
        <end position="54"/>
    </location>
</feature>
<evidence type="ECO:0000313" key="5">
    <source>
        <dbReference type="Proteomes" id="UP000003973"/>
    </source>
</evidence>
<comment type="similarity">
    <text evidence="1">Belongs to the transglycosylase Slt family.</text>
</comment>
<evidence type="ECO:0000256" key="1">
    <source>
        <dbReference type="ARBA" id="ARBA00007734"/>
    </source>
</evidence>
<protein>
    <recommendedName>
        <fullName evidence="3">Transglycosylase SLT domain-containing protein</fullName>
    </recommendedName>
</protein>
<dbReference type="InterPro" id="IPR023346">
    <property type="entry name" value="Lysozyme-like_dom_sf"/>
</dbReference>
<evidence type="ECO:0000256" key="2">
    <source>
        <dbReference type="SAM" id="Phobius"/>
    </source>
</evidence>
<dbReference type="Gene3D" id="1.10.530.10">
    <property type="match status" value="1"/>
</dbReference>
<reference evidence="4" key="1">
    <citation type="submission" date="2011-10" db="EMBL/GenBank/DDBJ databases">
        <title>The Genome Sequence of Oxalobacter formigenes HOxBLS.</title>
        <authorList>
            <consortium name="The Broad Institute Genome Sequencing Platform"/>
            <person name="Earl A."/>
            <person name="Ward D."/>
            <person name="Feldgarden M."/>
            <person name="Gevers D."/>
            <person name="Allison M.J."/>
            <person name="Humphrey S."/>
            <person name="Young S.K."/>
            <person name="Zeng Q."/>
            <person name="Gargeya S."/>
            <person name="Fitzgerald M."/>
            <person name="Haas B."/>
            <person name="Abouelleil A."/>
            <person name="Alvarado L."/>
            <person name="Arachchi H.M."/>
            <person name="Berlin A."/>
            <person name="Brown A."/>
            <person name="Chapman S.B."/>
            <person name="Chen Z."/>
            <person name="Dunbar C."/>
            <person name="Freedman E."/>
            <person name="Gearin G."/>
            <person name="Goldberg J."/>
            <person name="Griggs A."/>
            <person name="Gujja S."/>
            <person name="Heiman D."/>
            <person name="Howarth C."/>
            <person name="Larson L."/>
            <person name="Lui A."/>
            <person name="MacDonald P.J.P."/>
            <person name="Montmayeur A."/>
            <person name="Murphy C."/>
            <person name="Neiman D."/>
            <person name="Pearson M."/>
            <person name="Priest M."/>
            <person name="Roberts A."/>
            <person name="Saif S."/>
            <person name="Shea T."/>
            <person name="Shenoy N."/>
            <person name="Sisk P."/>
            <person name="Stolte C."/>
            <person name="Sykes S."/>
            <person name="Wortman J."/>
            <person name="Nusbaum C."/>
            <person name="Birren B."/>
        </authorList>
    </citation>
    <scope>NUCLEOTIDE SEQUENCE [LARGE SCALE GENOMIC DNA]</scope>
    <source>
        <strain evidence="4">HOxBLS</strain>
    </source>
</reference>
<dbReference type="CAZy" id="GH23">
    <property type="family name" value="Glycoside Hydrolase Family 23"/>
</dbReference>
<keyword evidence="2" id="KW-0472">Membrane</keyword>
<name>C3X5A6_9BURK</name>
<dbReference type="EMBL" id="ACDP02000002">
    <property type="protein sequence ID" value="EEO28392.1"/>
    <property type="molecule type" value="Genomic_DNA"/>
</dbReference>
<evidence type="ECO:0000259" key="3">
    <source>
        <dbReference type="Pfam" id="PF01464"/>
    </source>
</evidence>
<dbReference type="eggNOG" id="COG0741">
    <property type="taxonomic scope" value="Bacteria"/>
</dbReference>
<dbReference type="PANTHER" id="PTHR37423">
    <property type="entry name" value="SOLUBLE LYTIC MUREIN TRANSGLYCOSYLASE-RELATED"/>
    <property type="match status" value="1"/>
</dbReference>
<dbReference type="Pfam" id="PF01464">
    <property type="entry name" value="SLT"/>
    <property type="match status" value="1"/>
</dbReference>
<dbReference type="Proteomes" id="UP000003973">
    <property type="component" value="Unassembled WGS sequence"/>
</dbReference>
<dbReference type="AlphaFoldDB" id="C3X5A6"/>
<dbReference type="PANTHER" id="PTHR37423:SF2">
    <property type="entry name" value="MEMBRANE-BOUND LYTIC MUREIN TRANSGLYCOSYLASE C"/>
    <property type="match status" value="1"/>
</dbReference>
<feature type="domain" description="Transglycosylase SLT" evidence="3">
    <location>
        <begin position="138"/>
        <end position="220"/>
    </location>
</feature>
<proteinExistence type="inferred from homology"/>
<dbReference type="InterPro" id="IPR008258">
    <property type="entry name" value="Transglycosylase_SLT_dom_1"/>
</dbReference>
<accession>C3X5A6</accession>
<evidence type="ECO:0000313" key="4">
    <source>
        <dbReference type="EMBL" id="EEO28392.1"/>
    </source>
</evidence>
<dbReference type="SUPFAM" id="SSF53955">
    <property type="entry name" value="Lysozyme-like"/>
    <property type="match status" value="1"/>
</dbReference>
<dbReference type="RefSeq" id="WP_005878044.1">
    <property type="nucleotide sequence ID" value="NZ_CABMNL010000001.1"/>
</dbReference>
<gene>
    <name evidence="4" type="ORF">OFAG_01545</name>
</gene>
<dbReference type="CDD" id="cd00254">
    <property type="entry name" value="LT-like"/>
    <property type="match status" value="1"/>
</dbReference>
<sequence length="293" mass="32187">MFHSFFKLFHLPNLKNKTTHLFSIAPKRLLIASHPRMWIVGTGLLLLVIAFFCIRPELARNVGDSLPISEAHASASHTLPETASLIKTDLMQTEEHSKLDELKQKQRVASWISKRYRIAGKASNLFVTTAYKTAFDIGLDPHLILAVMAIESRFNPYAESSVGAQGLMQVMAKVHADKFEDHGGIQYALDPVVNIKVGAKILKEYVKQKGSVELGLKSYVGAAAMSHDGGYGAKVLTEYRKLKAVASGSRVPVLVQAKSVSKRSIRQKKVINTAPLTGQEKKESAISDNPALL</sequence>
<comment type="caution">
    <text evidence="4">The sequence shown here is derived from an EMBL/GenBank/DDBJ whole genome shotgun (WGS) entry which is preliminary data.</text>
</comment>
<keyword evidence="5" id="KW-1185">Reference proteome</keyword>
<keyword evidence="2" id="KW-1133">Transmembrane helix</keyword>
<organism evidence="4 5">
    <name type="scientific">Oxalobacter paraformigenes</name>
    <dbReference type="NCBI Taxonomy" id="556268"/>
    <lineage>
        <taxon>Bacteria</taxon>
        <taxon>Pseudomonadati</taxon>
        <taxon>Pseudomonadota</taxon>
        <taxon>Betaproteobacteria</taxon>
        <taxon>Burkholderiales</taxon>
        <taxon>Oxalobacteraceae</taxon>
        <taxon>Oxalobacter</taxon>
    </lineage>
</organism>